<feature type="region of interest" description="Disordered" evidence="1">
    <location>
        <begin position="1"/>
        <end position="39"/>
    </location>
</feature>
<dbReference type="AlphaFoldDB" id="A0A0K8R7J8"/>
<protein>
    <submittedName>
        <fullName evidence="2">Putative p53 regulated pa26 nuclear protein sestrin</fullName>
    </submittedName>
</protein>
<sequence>MQVLGKEQKKKKRENTHTMLPGRQQEKETKKDGLSDASVLLPRGILTPWREECRSSRERRESSGEDTNVFGESRHVPHQRPQCIEQFRLHPCFQDHDCDVHLFGVLELPHDVVVVLLGHAVWVTADGLDVLLEVPVQELVDLPVVIVVVPDAVDALDVVPHRPTEHGRVHVRLATHGVVGQVVGDLELLVEQLSHIVVEPVDQGVAVVFPRVVLHPERGDLRHFPPCKVLVCT</sequence>
<evidence type="ECO:0000313" key="2">
    <source>
        <dbReference type="EMBL" id="JAA67051.1"/>
    </source>
</evidence>
<feature type="region of interest" description="Disordered" evidence="1">
    <location>
        <begin position="52"/>
        <end position="73"/>
    </location>
</feature>
<reference evidence="2" key="1">
    <citation type="submission" date="2012-12" db="EMBL/GenBank/DDBJ databases">
        <title>Identification and characterization of a phenylalanine ammonia-lyase gene family in Isatis indigotica Fort.</title>
        <authorList>
            <person name="Liu Q."/>
            <person name="Chen J."/>
            <person name="Zhou X."/>
            <person name="Di P."/>
            <person name="Xiao Y."/>
            <person name="Xuan H."/>
            <person name="Zhang L."/>
            <person name="Chen W."/>
        </authorList>
    </citation>
    <scope>NUCLEOTIDE SEQUENCE</scope>
    <source>
        <tissue evidence="2">Salivary gland</tissue>
    </source>
</reference>
<feature type="compositionally biased region" description="Basic and acidic residues" evidence="1">
    <location>
        <begin position="52"/>
        <end position="63"/>
    </location>
</feature>
<organism evidence="2">
    <name type="scientific">Ixodes ricinus</name>
    <name type="common">Common tick</name>
    <name type="synonym">Acarus ricinus</name>
    <dbReference type="NCBI Taxonomy" id="34613"/>
    <lineage>
        <taxon>Eukaryota</taxon>
        <taxon>Metazoa</taxon>
        <taxon>Ecdysozoa</taxon>
        <taxon>Arthropoda</taxon>
        <taxon>Chelicerata</taxon>
        <taxon>Arachnida</taxon>
        <taxon>Acari</taxon>
        <taxon>Parasitiformes</taxon>
        <taxon>Ixodida</taxon>
        <taxon>Ixodoidea</taxon>
        <taxon>Ixodidae</taxon>
        <taxon>Ixodinae</taxon>
        <taxon>Ixodes</taxon>
    </lineage>
</organism>
<name>A0A0K8R7J8_IXORI</name>
<proteinExistence type="evidence at transcript level"/>
<accession>A0A0K8R7J8</accession>
<feature type="compositionally biased region" description="Basic and acidic residues" evidence="1">
    <location>
        <begin position="24"/>
        <end position="34"/>
    </location>
</feature>
<evidence type="ECO:0000256" key="1">
    <source>
        <dbReference type="SAM" id="MobiDB-lite"/>
    </source>
</evidence>
<dbReference type="EMBL" id="GADI01006757">
    <property type="protein sequence ID" value="JAA67051.1"/>
    <property type="molecule type" value="mRNA"/>
</dbReference>